<protein>
    <recommendedName>
        <fullName evidence="2">HTH lysR-type domain-containing protein</fullName>
    </recommendedName>
</protein>
<evidence type="ECO:0000313" key="1">
    <source>
        <dbReference type="EMBL" id="GAI73789.1"/>
    </source>
</evidence>
<proteinExistence type="predicted"/>
<dbReference type="Gene3D" id="1.10.10.10">
    <property type="entry name" value="Winged helix-like DNA-binding domain superfamily/Winged helix DNA-binding domain"/>
    <property type="match status" value="1"/>
</dbReference>
<dbReference type="AlphaFoldDB" id="X1T143"/>
<reference evidence="1" key="1">
    <citation type="journal article" date="2014" name="Front. Microbiol.">
        <title>High frequency of phylogenetically diverse reductive dehalogenase-homologous genes in deep subseafloor sedimentary metagenomes.</title>
        <authorList>
            <person name="Kawai M."/>
            <person name="Futagami T."/>
            <person name="Toyoda A."/>
            <person name="Takaki Y."/>
            <person name="Nishi S."/>
            <person name="Hori S."/>
            <person name="Arai W."/>
            <person name="Tsubouchi T."/>
            <person name="Morono Y."/>
            <person name="Uchiyama I."/>
            <person name="Ito T."/>
            <person name="Fujiyama A."/>
            <person name="Inagaki F."/>
            <person name="Takami H."/>
        </authorList>
    </citation>
    <scope>NUCLEOTIDE SEQUENCE</scope>
    <source>
        <strain evidence="1">Expedition CK06-06</strain>
    </source>
</reference>
<dbReference type="InterPro" id="IPR036388">
    <property type="entry name" value="WH-like_DNA-bd_sf"/>
</dbReference>
<gene>
    <name evidence="1" type="ORF">S12H4_22143</name>
</gene>
<dbReference type="InterPro" id="IPR036390">
    <property type="entry name" value="WH_DNA-bd_sf"/>
</dbReference>
<dbReference type="SUPFAM" id="SSF46785">
    <property type="entry name" value="Winged helix' DNA-binding domain"/>
    <property type="match status" value="1"/>
</dbReference>
<name>X1T143_9ZZZZ</name>
<dbReference type="EMBL" id="BARW01011493">
    <property type="protein sequence ID" value="GAI73789.1"/>
    <property type="molecule type" value="Genomic_DNA"/>
</dbReference>
<sequence length="125" mass="13939">MVFSGVSSSVKMGKIVIENVYYFAENPMLDCNQFIIVDKPDVKTPISLTQAAKECGYSYKYAWNILNKIKARTGISPVKTNKGGPGGGGWVKLSDWGLYLLKTYKNLLIELEGIEKKLEKSLKID</sequence>
<organism evidence="1">
    <name type="scientific">marine sediment metagenome</name>
    <dbReference type="NCBI Taxonomy" id="412755"/>
    <lineage>
        <taxon>unclassified sequences</taxon>
        <taxon>metagenomes</taxon>
        <taxon>ecological metagenomes</taxon>
    </lineage>
</organism>
<accession>X1T143</accession>
<comment type="caution">
    <text evidence="1">The sequence shown here is derived from an EMBL/GenBank/DDBJ whole genome shotgun (WGS) entry which is preliminary data.</text>
</comment>
<evidence type="ECO:0008006" key="2">
    <source>
        <dbReference type="Google" id="ProtNLM"/>
    </source>
</evidence>